<dbReference type="EMBL" id="MN739626">
    <property type="protein sequence ID" value="QHT16767.1"/>
    <property type="molecule type" value="Genomic_DNA"/>
</dbReference>
<proteinExistence type="predicted"/>
<dbReference type="AlphaFoldDB" id="A0A6C0DJS4"/>
<accession>A0A6C0DJS4</accession>
<reference evidence="1" key="1">
    <citation type="journal article" date="2020" name="Nature">
        <title>Giant virus diversity and host interactions through global metagenomics.</title>
        <authorList>
            <person name="Schulz F."/>
            <person name="Roux S."/>
            <person name="Paez-Espino D."/>
            <person name="Jungbluth S."/>
            <person name="Walsh D.A."/>
            <person name="Denef V.J."/>
            <person name="McMahon K.D."/>
            <person name="Konstantinidis K.T."/>
            <person name="Eloe-Fadrosh E.A."/>
            <person name="Kyrpides N.C."/>
            <person name="Woyke T."/>
        </authorList>
    </citation>
    <scope>NUCLEOTIDE SEQUENCE</scope>
    <source>
        <strain evidence="1">GVMAG-M-3300023174-189</strain>
    </source>
</reference>
<protein>
    <submittedName>
        <fullName evidence="1">Uncharacterized protein</fullName>
    </submittedName>
</protein>
<sequence length="83" mass="9557">MNAVYVIIENGEPYNVVYQTFESAVAVVKAKHKETIDEQLKEAEGYPICSDLDTPEDKITGKTYLYVEKEIYIYIYKLPVLAF</sequence>
<organism evidence="1">
    <name type="scientific">viral metagenome</name>
    <dbReference type="NCBI Taxonomy" id="1070528"/>
    <lineage>
        <taxon>unclassified sequences</taxon>
        <taxon>metagenomes</taxon>
        <taxon>organismal metagenomes</taxon>
    </lineage>
</organism>
<name>A0A6C0DJS4_9ZZZZ</name>
<evidence type="ECO:0000313" key="1">
    <source>
        <dbReference type="EMBL" id="QHT16767.1"/>
    </source>
</evidence>